<protein>
    <submittedName>
        <fullName evidence="2">Uncharacterized protein</fullName>
    </submittedName>
</protein>
<evidence type="ECO:0000313" key="3">
    <source>
        <dbReference type="Proteomes" id="UP000748756"/>
    </source>
</evidence>
<keyword evidence="1" id="KW-0812">Transmembrane</keyword>
<feature type="transmembrane region" description="Helical" evidence="1">
    <location>
        <begin position="136"/>
        <end position="160"/>
    </location>
</feature>
<keyword evidence="1" id="KW-0472">Membrane</keyword>
<keyword evidence="1" id="KW-1133">Transmembrane helix</keyword>
<name>A0A9P5VCW4_9FUNG</name>
<feature type="transmembrane region" description="Helical" evidence="1">
    <location>
        <begin position="16"/>
        <end position="36"/>
    </location>
</feature>
<accession>A0A9P5VCW4</accession>
<dbReference type="OrthoDB" id="2369779at2759"/>
<proteinExistence type="predicted"/>
<evidence type="ECO:0000313" key="2">
    <source>
        <dbReference type="EMBL" id="KAF9153501.1"/>
    </source>
</evidence>
<evidence type="ECO:0000256" key="1">
    <source>
        <dbReference type="SAM" id="Phobius"/>
    </source>
</evidence>
<gene>
    <name evidence="2" type="ORF">BG015_003281</name>
</gene>
<comment type="caution">
    <text evidence="2">The sequence shown here is derived from an EMBL/GenBank/DDBJ whole genome shotgun (WGS) entry which is preliminary data.</text>
</comment>
<sequence>MGIFDKFFGFINPKTFAPILAGCYAVIGLVFMILSFGRWIMPHAENDLSIPWGVLCILLLITGVYGVWATTKGSTWHHRQFVSACWGFFLMLLCWGVVYIAVEIHHKEKVNAGCLARNAPAWDLQKCDDRRKTASIVAIILVTIGLLFGFYFTLVLGRWVSSIEWAEHLDEEKRLADWRAGKAANPHIKEHFAVEGRPSQETS</sequence>
<reference evidence="2" key="1">
    <citation type="journal article" date="2020" name="Fungal Divers.">
        <title>Resolving the Mortierellaceae phylogeny through synthesis of multi-gene phylogenetics and phylogenomics.</title>
        <authorList>
            <person name="Vandepol N."/>
            <person name="Liber J."/>
            <person name="Desiro A."/>
            <person name="Na H."/>
            <person name="Kennedy M."/>
            <person name="Barry K."/>
            <person name="Grigoriev I.V."/>
            <person name="Miller A.N."/>
            <person name="O'Donnell K."/>
            <person name="Stajich J.E."/>
            <person name="Bonito G."/>
        </authorList>
    </citation>
    <scope>NUCLEOTIDE SEQUENCE</scope>
    <source>
        <strain evidence="2">NRRL 6426</strain>
    </source>
</reference>
<dbReference type="Proteomes" id="UP000748756">
    <property type="component" value="Unassembled WGS sequence"/>
</dbReference>
<dbReference type="EMBL" id="JAAAUQ010000171">
    <property type="protein sequence ID" value="KAF9153501.1"/>
    <property type="molecule type" value="Genomic_DNA"/>
</dbReference>
<dbReference type="AlphaFoldDB" id="A0A9P5VCW4"/>
<keyword evidence="3" id="KW-1185">Reference proteome</keyword>
<feature type="transmembrane region" description="Helical" evidence="1">
    <location>
        <begin position="48"/>
        <end position="69"/>
    </location>
</feature>
<feature type="transmembrane region" description="Helical" evidence="1">
    <location>
        <begin position="81"/>
        <end position="102"/>
    </location>
</feature>
<organism evidence="2 3">
    <name type="scientific">Linnemannia schmuckeri</name>
    <dbReference type="NCBI Taxonomy" id="64567"/>
    <lineage>
        <taxon>Eukaryota</taxon>
        <taxon>Fungi</taxon>
        <taxon>Fungi incertae sedis</taxon>
        <taxon>Mucoromycota</taxon>
        <taxon>Mortierellomycotina</taxon>
        <taxon>Mortierellomycetes</taxon>
        <taxon>Mortierellales</taxon>
        <taxon>Mortierellaceae</taxon>
        <taxon>Linnemannia</taxon>
    </lineage>
</organism>